<evidence type="ECO:0000313" key="1">
    <source>
        <dbReference type="EMBL" id="AWN81851.1"/>
    </source>
</evidence>
<evidence type="ECO:0000313" key="2">
    <source>
        <dbReference type="Proteomes" id="UP000245872"/>
    </source>
</evidence>
<reference evidence="1 2" key="1">
    <citation type="submission" date="2018-05" db="EMBL/GenBank/DDBJ databases">
        <title>Candidatus Cardinium hertigii Genome Assembly.</title>
        <authorList>
            <person name="Showmaker K.C."/>
            <person name="Walden K.O."/>
            <person name="Fields C.J."/>
            <person name="Lambert K.N."/>
            <person name="Hudson M.E."/>
        </authorList>
    </citation>
    <scope>NUCLEOTIDE SEQUENCE [LARGE SCALE GENOMIC DNA]</scope>
    <source>
        <strain evidence="2">cHgTN10</strain>
    </source>
</reference>
<dbReference type="KEGG" id="cher:DK880_00531"/>
<keyword evidence="2" id="KW-1185">Reference proteome</keyword>
<protein>
    <submittedName>
        <fullName evidence="1">Uncharacterized protein</fullName>
    </submittedName>
</protein>
<accession>A0A2Z3L8Y1</accession>
<gene>
    <name evidence="1" type="ORF">DK880_00531</name>
</gene>
<name>A0A2Z3L8Y1_9BACT</name>
<proteinExistence type="predicted"/>
<sequence>MKFKSHTVQYTWLYSWVLWMGTAVCYAQKEENELKEAQFVIEKHKKNKIESVPKLFFKAPTQTVKSEQQSLAMLQALAPYVFPLDPVAEVLSPFPLKQAPLTLSFPSYLNLGLLNMVFLFMELTYYPSFLRRQGKGVGYLHATYAPFYWHRSWKSPMVAVEGQGKFTIGAWLFYPALQYQYETYRFLPETNSSYPSMKRGIQQIAGTLRLQHAHASAAHTVQIAYDWLACQNKKNKKISEKCLIAQYKGIKRLESYALHVKVYGNLAGHHSAATAQPLRGILSLKPGITVDFPQAVQLKTSIKGSYHNAPIANGDVHWQLYPTVLLKHAAISWLNPYITIQGLGIGNAVQPLHLRDIVIKDPFITDAYTLKHYSKGFHFQLGSRGELLAMRTLSYHIYMAYSHFNNLPEKRKASANQSHLYALYYKDELQKLWNPTAILYYNDPRLNIHMTLKLQGWLGKEEVATGYLLNKPNRKVKFTTAYQVAPKCLLTAVASLYGMPPLRAEGDSGAVSREPKVGFEGGLSGSYAFDARSYVYLTVKYARYPYKFAHYTGRGYEGSPFSMSLGVIYEW</sequence>
<dbReference type="Proteomes" id="UP000245872">
    <property type="component" value="Chromosome"/>
</dbReference>
<organism evidence="1 2">
    <name type="scientific">Candidatus Cardinium hertigii</name>
    <dbReference type="NCBI Taxonomy" id="247481"/>
    <lineage>
        <taxon>Bacteria</taxon>
        <taxon>Pseudomonadati</taxon>
        <taxon>Bacteroidota</taxon>
        <taxon>Cytophagia</taxon>
        <taxon>Cytophagales</taxon>
        <taxon>Amoebophilaceae</taxon>
        <taxon>Candidatus Cardinium</taxon>
    </lineage>
</organism>
<dbReference type="EMBL" id="CP029619">
    <property type="protein sequence ID" value="AWN81851.1"/>
    <property type="molecule type" value="Genomic_DNA"/>
</dbReference>
<dbReference type="AlphaFoldDB" id="A0A2Z3L8Y1"/>